<evidence type="ECO:0000313" key="1">
    <source>
        <dbReference type="EMBL" id="SVB28957.1"/>
    </source>
</evidence>
<protein>
    <submittedName>
        <fullName evidence="1">Uncharacterized protein</fullName>
    </submittedName>
</protein>
<accession>A0A382CUG3</accession>
<dbReference type="AlphaFoldDB" id="A0A382CUG3"/>
<sequence>MNSVVTGVLKIFENIFVFIFVQIVTDSLSHNESSRQLPDGVVTF</sequence>
<organism evidence="1">
    <name type="scientific">marine metagenome</name>
    <dbReference type="NCBI Taxonomy" id="408172"/>
    <lineage>
        <taxon>unclassified sequences</taxon>
        <taxon>metagenomes</taxon>
        <taxon>ecological metagenomes</taxon>
    </lineage>
</organism>
<proteinExistence type="predicted"/>
<reference evidence="1" key="1">
    <citation type="submission" date="2018-05" db="EMBL/GenBank/DDBJ databases">
        <authorList>
            <person name="Lanie J.A."/>
            <person name="Ng W.-L."/>
            <person name="Kazmierczak K.M."/>
            <person name="Andrzejewski T.M."/>
            <person name="Davidsen T.M."/>
            <person name="Wayne K.J."/>
            <person name="Tettelin H."/>
            <person name="Glass J.I."/>
            <person name="Rusch D."/>
            <person name="Podicherti R."/>
            <person name="Tsui H.-C.T."/>
            <person name="Winkler M.E."/>
        </authorList>
    </citation>
    <scope>NUCLEOTIDE SEQUENCE</scope>
</reference>
<name>A0A382CUG3_9ZZZZ</name>
<dbReference type="EMBL" id="UINC01035866">
    <property type="protein sequence ID" value="SVB28957.1"/>
    <property type="molecule type" value="Genomic_DNA"/>
</dbReference>
<gene>
    <name evidence="1" type="ORF">METZ01_LOCUS181811</name>
</gene>